<feature type="compositionally biased region" description="Polar residues" evidence="1">
    <location>
        <begin position="188"/>
        <end position="204"/>
    </location>
</feature>
<feature type="region of interest" description="Disordered" evidence="1">
    <location>
        <begin position="539"/>
        <end position="590"/>
    </location>
</feature>
<feature type="compositionally biased region" description="Low complexity" evidence="1">
    <location>
        <begin position="42"/>
        <end position="76"/>
    </location>
</feature>
<feature type="region of interest" description="Disordered" evidence="1">
    <location>
        <begin position="1858"/>
        <end position="1921"/>
    </location>
</feature>
<feature type="region of interest" description="Disordered" evidence="1">
    <location>
        <begin position="1525"/>
        <end position="1547"/>
    </location>
</feature>
<feature type="compositionally biased region" description="Polar residues" evidence="1">
    <location>
        <begin position="2711"/>
        <end position="2745"/>
    </location>
</feature>
<feature type="compositionally biased region" description="Basic and acidic residues" evidence="1">
    <location>
        <begin position="883"/>
        <end position="894"/>
    </location>
</feature>
<feature type="compositionally biased region" description="Polar residues" evidence="1">
    <location>
        <begin position="126"/>
        <end position="141"/>
    </location>
</feature>
<name>A0A8H5ETQ4_9AGAR</name>
<feature type="region of interest" description="Disordered" evidence="1">
    <location>
        <begin position="2491"/>
        <end position="2531"/>
    </location>
</feature>
<feature type="region of interest" description="Disordered" evidence="1">
    <location>
        <begin position="2787"/>
        <end position="2872"/>
    </location>
</feature>
<feature type="compositionally biased region" description="Low complexity" evidence="1">
    <location>
        <begin position="2494"/>
        <end position="2521"/>
    </location>
</feature>
<feature type="compositionally biased region" description="Low complexity" evidence="1">
    <location>
        <begin position="726"/>
        <end position="746"/>
    </location>
</feature>
<accession>A0A8H5ETQ4</accession>
<feature type="region of interest" description="Disordered" evidence="1">
    <location>
        <begin position="1096"/>
        <end position="1151"/>
    </location>
</feature>
<feature type="compositionally biased region" description="Polar residues" evidence="1">
    <location>
        <begin position="1275"/>
        <end position="1286"/>
    </location>
</feature>
<feature type="compositionally biased region" description="Basic and acidic residues" evidence="1">
    <location>
        <begin position="629"/>
        <end position="641"/>
    </location>
</feature>
<evidence type="ECO:0000256" key="1">
    <source>
        <dbReference type="SAM" id="MobiDB-lite"/>
    </source>
</evidence>
<feature type="compositionally biased region" description="Low complexity" evidence="1">
    <location>
        <begin position="935"/>
        <end position="954"/>
    </location>
</feature>
<feature type="compositionally biased region" description="Low complexity" evidence="1">
    <location>
        <begin position="780"/>
        <end position="800"/>
    </location>
</feature>
<feature type="compositionally biased region" description="Polar residues" evidence="1">
    <location>
        <begin position="567"/>
        <end position="576"/>
    </location>
</feature>
<feature type="compositionally biased region" description="Polar residues" evidence="1">
    <location>
        <begin position="1467"/>
        <end position="1477"/>
    </location>
</feature>
<proteinExistence type="predicted"/>
<feature type="region of interest" description="Disordered" evidence="1">
    <location>
        <begin position="1275"/>
        <end position="1304"/>
    </location>
</feature>
<organism evidence="2 3">
    <name type="scientific">Psilocybe cf. subviscida</name>
    <dbReference type="NCBI Taxonomy" id="2480587"/>
    <lineage>
        <taxon>Eukaryota</taxon>
        <taxon>Fungi</taxon>
        <taxon>Dikarya</taxon>
        <taxon>Basidiomycota</taxon>
        <taxon>Agaricomycotina</taxon>
        <taxon>Agaricomycetes</taxon>
        <taxon>Agaricomycetidae</taxon>
        <taxon>Agaricales</taxon>
        <taxon>Agaricineae</taxon>
        <taxon>Strophariaceae</taxon>
        <taxon>Psilocybe</taxon>
    </lineage>
</organism>
<feature type="compositionally biased region" description="Basic and acidic residues" evidence="1">
    <location>
        <begin position="10"/>
        <end position="31"/>
    </location>
</feature>
<gene>
    <name evidence="2" type="ORF">D9619_003769</name>
</gene>
<feature type="compositionally biased region" description="Polar residues" evidence="1">
    <location>
        <begin position="2811"/>
        <end position="2826"/>
    </location>
</feature>
<feature type="region of interest" description="Disordered" evidence="1">
    <location>
        <begin position="8"/>
        <end position="91"/>
    </location>
</feature>
<dbReference type="EMBL" id="JAACJJ010000056">
    <property type="protein sequence ID" value="KAF5312056.1"/>
    <property type="molecule type" value="Genomic_DNA"/>
</dbReference>
<feature type="region of interest" description="Disordered" evidence="1">
    <location>
        <begin position="616"/>
        <end position="920"/>
    </location>
</feature>
<keyword evidence="3" id="KW-1185">Reference proteome</keyword>
<feature type="region of interest" description="Disordered" evidence="1">
    <location>
        <begin position="1417"/>
        <end position="1483"/>
    </location>
</feature>
<feature type="region of interest" description="Disordered" evidence="1">
    <location>
        <begin position="100"/>
        <end position="119"/>
    </location>
</feature>
<evidence type="ECO:0000313" key="2">
    <source>
        <dbReference type="EMBL" id="KAF5312056.1"/>
    </source>
</evidence>
<feature type="compositionally biased region" description="Polar residues" evidence="1">
    <location>
        <begin position="2522"/>
        <end position="2531"/>
    </location>
</feature>
<reference evidence="2 3" key="1">
    <citation type="journal article" date="2020" name="ISME J.">
        <title>Uncovering the hidden diversity of litter-decomposition mechanisms in mushroom-forming fungi.</title>
        <authorList>
            <person name="Floudas D."/>
            <person name="Bentzer J."/>
            <person name="Ahren D."/>
            <person name="Johansson T."/>
            <person name="Persson P."/>
            <person name="Tunlid A."/>
        </authorList>
    </citation>
    <scope>NUCLEOTIDE SEQUENCE [LARGE SCALE GENOMIC DNA]</scope>
    <source>
        <strain evidence="2 3">CBS 101986</strain>
    </source>
</reference>
<feature type="compositionally biased region" description="Low complexity" evidence="1">
    <location>
        <begin position="448"/>
        <end position="457"/>
    </location>
</feature>
<feature type="compositionally biased region" description="Low complexity" evidence="1">
    <location>
        <begin position="579"/>
        <end position="589"/>
    </location>
</feature>
<dbReference type="Proteomes" id="UP000567179">
    <property type="component" value="Unassembled WGS sequence"/>
</dbReference>
<feature type="compositionally biased region" description="Low complexity" evidence="1">
    <location>
        <begin position="1876"/>
        <end position="1887"/>
    </location>
</feature>
<feature type="region of interest" description="Disordered" evidence="1">
    <location>
        <begin position="1022"/>
        <end position="1068"/>
    </location>
</feature>
<evidence type="ECO:0000313" key="3">
    <source>
        <dbReference type="Proteomes" id="UP000567179"/>
    </source>
</evidence>
<feature type="compositionally biased region" description="Basic and acidic residues" evidence="1">
    <location>
        <begin position="392"/>
        <end position="422"/>
    </location>
</feature>
<feature type="region of interest" description="Disordered" evidence="1">
    <location>
        <begin position="1366"/>
        <end position="1401"/>
    </location>
</feature>
<feature type="compositionally biased region" description="Polar residues" evidence="1">
    <location>
        <begin position="698"/>
        <end position="712"/>
    </location>
</feature>
<feature type="region of interest" description="Disordered" evidence="1">
    <location>
        <begin position="2694"/>
        <end position="2745"/>
    </location>
</feature>
<feature type="compositionally biased region" description="Polar residues" evidence="1">
    <location>
        <begin position="539"/>
        <end position="557"/>
    </location>
</feature>
<feature type="compositionally biased region" description="Low complexity" evidence="1">
    <location>
        <begin position="618"/>
        <end position="628"/>
    </location>
</feature>
<feature type="compositionally biased region" description="Low complexity" evidence="1">
    <location>
        <begin position="969"/>
        <end position="979"/>
    </location>
</feature>
<feature type="compositionally biased region" description="Polar residues" evidence="1">
    <location>
        <begin position="747"/>
        <end position="756"/>
    </location>
</feature>
<feature type="compositionally biased region" description="Low complexity" evidence="1">
    <location>
        <begin position="1762"/>
        <end position="1785"/>
    </location>
</feature>
<feature type="compositionally biased region" description="Low complexity" evidence="1">
    <location>
        <begin position="829"/>
        <end position="871"/>
    </location>
</feature>
<sequence>MILHLLACSKEIESISEEEKSKKERKKEKLKERRNHRQEHQPSITPTPTSTLSTPTTSTSLPIQSNTNNTTNTNTNISSPSTGKTHETQTNNSRISHITSTMSSATTPKSQHPNAQNIPSIRLISATPSSSGHSMHSTPGTSPADFSRALEEAWAALPPPPPVPTIAPAPGKQSVLAKKASRQVLAPKSTNINSATSTQPQTEDPSPKRRLVPKKSKLGLLNLGGLGSSLNLTLTSSSSSSTPTVNGNKDFSDVMRRVGASTLTASKGGKGSLGTGAFEIYVDPSVDEGRGEVVMVKRKKSKVRVGLDGMRWGEGNGDGAEQVDVVTTIPRVPAVPAQALEKTASRDKAENNALLKVKTEESGSGRWWSIGRGRKDSKEEKRSTKENAGSCADRELVAIEYIHKPDARSKSPEPKQKSDTRGRFNSLDSALLLGRSKASRAPSPSPAPEASNTASEPKMTEHKMQTIRSASVDVASYLASGTVSSTSDKTKTTIGPASANVYNTSAFLGSSDALPMRSETPMSMSMRSTTPMSLYARTGTPTPNLNQPMARSPTPTKMQHEGERRQTQTYSRSATPTFGGLLAPPNANAGNGGGGSIALRAMKSVRSMARMKSWAQLAGSGSDAAAGGAEEKDGKEKEKKEKKEKKKSKKENAVTDGEDTGATGEKKKKSKSIKALKPSKSTASKKDKKAAKDELRPVSSSSFEVGALSSSPGPIPATLIGQRIVSVQSTLSSGSPSPSPMHLSPPQAGNSASATLGPSKKRSILGLGLPSTMRLPSVRSGSTASSASIASILSTSAISGPMPLAPKAGDSNGNRLSVDSHVSYGGQRPPSALSSTGSSLRPSSTVSRTSSAVSRLSGMSGTSGVSGNSGSIRWDEEGLNTVREQRRRERAAREGEEETEEGVLKKARRTSRESKHCVEGRRRKTIGDVFPEVASRPVSVASSQSPPAAAAPLSEVDEDGDVVMRSPASSVMTSSTTGTMERRRRAHSYPILTIEEATNDGHCALRDDDDEEDEAEALREEFDRMRAGNGGADEDGEEEEVQRTPVKKSRRRPMSEQLLGKSRPKPMHEDEEGVLSILDAATNDLALLINNLDLQATPSTPGDLSPFRPSAPSTVEKDTSGASTVKGDNSLSSSTSSVGDGSPARTIGRSRGRFVIAESPLKKTSTLAASRANSTNSACTLTSTASITSLRPYAQSRGYAPKASVNPAVAAASATVAAATLEKKSSMINVGASVNANAIASNNAAAATLIAQPIVPWNALLANLSPVKKASASPTSAAVPKRTSSLGEDAPFIKPATSSAFRPGHKRTYTPGPEPEPALVFQPLNPPVRHRKAPFARTSAPSPIVTIPTVAEEEKRDGDMDISELGPSQIERGPLSAGTFGRNAGRTIERGPISAGTFGGSISSMRSLTPVFKRISEEERKTAPSPGSALLPPPDFLHSIGSARSRGSNGTPLSGRSRRSRGSMGSTFSTANLSYNHNGHESDAEEDNAIMRLAHQDMQGVGAKLAARQTTRRVLGMSATFGADSANTSIDAADGTESDDDPDSDVPDELRHILQLTTGRTHSDASRPGSPVDSLFEDEQSEAAALHQIGSAAMLGEVTMTGPVDMEALARAEAANAPPLPVKALLPLAAPALPVFRASVIDAAANRYSITDTASAYESSPGRSSADDDTKKSFDFTGELRLLNESGGSDRRSFVEQLENAFRTPAKVDLKYDFDVAMAPPLPAMPVLPPPVPSTTKPLEVVKRDAVAVRVEFREAIEADESNSSMGGSVSSLESSSGFGGFNSRSRSRSRLVDVKQPSQMSAGGTVDASKSLSNSALAKELGKSSSSSSRLLDMFDADAPSAESKIMHAREPSMLLQQDETPEDSLFADDLSSPGIGRNGARGAAAEPSPARSERPADGELDRSFRFGGRPSSAYVPSPLKSKVAVAEGKPQTLSDIIPSPAHARSLSMNGSFNLSDLQLEDDSILRSIHRHLVNGTSVLDGLPASHTTLDSGADSKEHSTEQQQQDGGGGPAADRKRIAAETLAEKRRSIYKANSRPTSGISFEGFTSFDEVRRGFEFHNERPGWYPPPVPKNAAVTTNNVGNHRRGGAHHRKHESTFSIASVSSYGHVISAGSIDPFDYAELDALSEENMTMEVSSASFSMEVEDTFANRACGPLRLRKRVDSDASSFYFRSGPAPRGGGHRRRESNMSVTSVAPPISLYNNSRAFTGHGHRRTDSNASGIAGWAARHRRDMSTDSMMSDFSSMMGNMQQLGRPGVGDKMFGERRGMGMDSADNTMEHGALSAISASPPESSGAHRTFEHDEVTGYDSIMDADGSDVRYSNEYSDSIIERTGYDRYRDSMASDMVFEADYAQRFDQGKLQAPIRFQLPNVGDRTSVHSPIKEDDTMISMLGGGHVRRRSMEMSPSTGVEKRKRAAIAFGKHQVIEESPKKARIMEKPSIASTASFQFGGDRMIKAQRGLLERQSLEESCLIADGEELAAAYLNRSGPVFTRPSQSARSRSSTCTSSSSGGDTPPLSLSDGASISEGSQSSIDMAQLNIALTSATSPVPTVATARARALAHGTGHRRRYSKSHVSRSSVYETIEEEMMSSHHGSPANSILKDSPTTRQAVYIVDSDTASINSRPDESVWDDERGIVALRRYYALRDEAKDTVTESKRTWSDTPFSLYAIQSFRAPSEPERMQALLAHSVQNFGPLPSELRPHRVRSRTSSRASPYPQSRVSKTNLSPEQSPHTITSKPSVTAQRTPVLQAKSLNTQTTAAAPTLDALKPFSPLSFLDTEPKRENAFGLAPNARPRVGSNARRTALGWSKRSNGPTTGKSSTASTDQKENIGGNGLSMTPAETLRLNRPRPRGRPTPGGRTPATQARAVRI</sequence>
<feature type="compositionally biased region" description="Basic and acidic residues" evidence="1">
    <location>
        <begin position="373"/>
        <end position="385"/>
    </location>
</feature>
<feature type="region of interest" description="Disordered" evidence="1">
    <location>
        <begin position="125"/>
        <end position="211"/>
    </location>
</feature>
<feature type="region of interest" description="Disordered" evidence="1">
    <location>
        <begin position="365"/>
        <end position="463"/>
    </location>
</feature>
<dbReference type="OrthoDB" id="3015541at2759"/>
<feature type="compositionally biased region" description="Basic and acidic residues" evidence="1">
    <location>
        <begin position="1893"/>
        <end position="1906"/>
    </location>
</feature>
<feature type="compositionally biased region" description="Acidic residues" evidence="1">
    <location>
        <begin position="1534"/>
        <end position="1547"/>
    </location>
</feature>
<feature type="region of interest" description="Disordered" evidence="1">
    <location>
        <begin position="1980"/>
        <end position="2018"/>
    </location>
</feature>
<feature type="compositionally biased region" description="Polar residues" evidence="1">
    <location>
        <begin position="77"/>
        <end position="91"/>
    </location>
</feature>
<feature type="compositionally biased region" description="Pro residues" evidence="1">
    <location>
        <begin position="157"/>
        <end position="167"/>
    </location>
</feature>
<feature type="region of interest" description="Disordered" evidence="1">
    <location>
        <begin position="935"/>
        <end position="985"/>
    </location>
</feature>
<protein>
    <submittedName>
        <fullName evidence="2">Uncharacterized protein</fullName>
    </submittedName>
</protein>
<comment type="caution">
    <text evidence="2">The sequence shown here is derived from an EMBL/GenBank/DDBJ whole genome shotgun (WGS) entry which is preliminary data.</text>
</comment>
<feature type="compositionally biased region" description="Basic and acidic residues" evidence="1">
    <location>
        <begin position="910"/>
        <end position="920"/>
    </location>
</feature>
<feature type="compositionally biased region" description="Polar residues" evidence="1">
    <location>
        <begin position="1120"/>
        <end position="1129"/>
    </location>
</feature>
<feature type="region of interest" description="Disordered" evidence="1">
    <location>
        <begin position="1760"/>
        <end position="1812"/>
    </location>
</feature>